<feature type="binding site" evidence="9 13">
    <location>
        <position position="458"/>
    </location>
    <ligand>
        <name>Mn(2+)</name>
        <dbReference type="ChEBI" id="CHEBI:29035"/>
        <label>1</label>
    </ligand>
</feature>
<accession>A0A6I6CZR6</accession>
<evidence type="ECO:0000256" key="4">
    <source>
        <dbReference type="ARBA" id="ARBA00008819"/>
    </source>
</evidence>
<evidence type="ECO:0000256" key="7">
    <source>
        <dbReference type="ARBA" id="ARBA00023211"/>
    </source>
</evidence>
<feature type="binding site" evidence="9 12">
    <location>
        <position position="127"/>
    </location>
    <ligand>
        <name>substrate</name>
    </ligand>
</feature>
<comment type="cofactor">
    <cofactor evidence="9">
        <name>Mn(2+)</name>
        <dbReference type="ChEBI" id="CHEBI:29035"/>
    </cofactor>
    <text evidence="9">Binds 2 manganese ions per subunit.</text>
</comment>
<evidence type="ECO:0000256" key="11">
    <source>
        <dbReference type="PIRSR" id="PIRSR001492-1"/>
    </source>
</evidence>
<feature type="binding site" evidence="9 13">
    <location>
        <position position="66"/>
    </location>
    <ligand>
        <name>Mn(2+)</name>
        <dbReference type="ChEBI" id="CHEBI:29035"/>
        <label>2</label>
    </ligand>
</feature>
<dbReference type="HAMAP" id="MF_01038">
    <property type="entry name" value="GpmI"/>
    <property type="match status" value="1"/>
</dbReference>
<feature type="binding site" evidence="9 12">
    <location>
        <position position="331"/>
    </location>
    <ligand>
        <name>substrate</name>
    </ligand>
</feature>
<reference evidence="16 17" key="1">
    <citation type="submission" date="2019-11" db="EMBL/GenBank/DDBJ databases">
        <authorList>
            <person name="Zhang J."/>
            <person name="Sun C."/>
        </authorList>
    </citation>
    <scope>NUCLEOTIDE SEQUENCE [LARGE SCALE GENOMIC DNA]</scope>
    <source>
        <strain evidence="17">sp2</strain>
    </source>
</reference>
<gene>
    <name evidence="9" type="primary">gpmI</name>
    <name evidence="16" type="ORF">GM160_00640</name>
</gene>
<feature type="binding site" evidence="9 13">
    <location>
        <position position="440"/>
    </location>
    <ligand>
        <name>Mn(2+)</name>
        <dbReference type="ChEBI" id="CHEBI:29035"/>
        <label>2</label>
    </ligand>
</feature>
<dbReference type="SUPFAM" id="SSF64158">
    <property type="entry name" value="2,3-Bisphosphoglycerate-independent phosphoglycerate mutase, substrate-binding domain"/>
    <property type="match status" value="1"/>
</dbReference>
<evidence type="ECO:0000256" key="2">
    <source>
        <dbReference type="ARBA" id="ARBA00002315"/>
    </source>
</evidence>
<evidence type="ECO:0000256" key="3">
    <source>
        <dbReference type="ARBA" id="ARBA00004798"/>
    </source>
</evidence>
<protein>
    <recommendedName>
        <fullName evidence="9 10">2,3-bisphosphoglycerate-independent phosphoglycerate mutase</fullName>
        <shortName evidence="9">BPG-independent PGAM</shortName>
        <shortName evidence="9">Phosphoglyceromutase</shortName>
        <shortName evidence="9">iPGM</shortName>
        <ecNumber evidence="9 10">5.4.2.12</ecNumber>
    </recommendedName>
</protein>
<dbReference type="NCBIfam" id="TIGR01307">
    <property type="entry name" value="pgm_bpd_ind"/>
    <property type="match status" value="1"/>
</dbReference>
<keyword evidence="6 9" id="KW-0324">Glycolysis</keyword>
<dbReference type="InterPro" id="IPR036646">
    <property type="entry name" value="PGAM_B_sf"/>
</dbReference>
<dbReference type="InterPro" id="IPR011258">
    <property type="entry name" value="BPG-indep_PGM_N"/>
</dbReference>
<dbReference type="GO" id="GO:0006007">
    <property type="term" value="P:glucose catabolic process"/>
    <property type="evidence" value="ECO:0007669"/>
    <property type="project" value="InterPro"/>
</dbReference>
<dbReference type="EC" id="5.4.2.12" evidence="9 10"/>
<evidence type="ECO:0000256" key="9">
    <source>
        <dbReference type="HAMAP-Rule" id="MF_01038"/>
    </source>
</evidence>
<keyword evidence="8 9" id="KW-0413">Isomerase</keyword>
<evidence type="ECO:0000256" key="6">
    <source>
        <dbReference type="ARBA" id="ARBA00023152"/>
    </source>
</evidence>
<dbReference type="PANTHER" id="PTHR31637:SF0">
    <property type="entry name" value="2,3-BISPHOSPHOGLYCERATE-INDEPENDENT PHOSPHOGLYCERATE MUTASE"/>
    <property type="match status" value="1"/>
</dbReference>
<evidence type="ECO:0000256" key="10">
    <source>
        <dbReference type="NCBIfam" id="TIGR01307"/>
    </source>
</evidence>
<dbReference type="Gene3D" id="3.40.1450.10">
    <property type="entry name" value="BPG-independent phosphoglycerate mutase, domain B"/>
    <property type="match status" value="1"/>
</dbReference>
<name>A0A6I6CZR6_9GAMM</name>
<dbReference type="SUPFAM" id="SSF53649">
    <property type="entry name" value="Alkaline phosphatase-like"/>
    <property type="match status" value="1"/>
</dbReference>
<evidence type="ECO:0000259" key="14">
    <source>
        <dbReference type="Pfam" id="PF01676"/>
    </source>
</evidence>
<keyword evidence="17" id="KW-1185">Reference proteome</keyword>
<keyword evidence="5 9" id="KW-0479">Metal-binding</keyword>
<feature type="binding site" evidence="9 13">
    <location>
        <position position="402"/>
    </location>
    <ligand>
        <name>Mn(2+)</name>
        <dbReference type="ChEBI" id="CHEBI:29035"/>
        <label>1</label>
    </ligand>
</feature>
<feature type="binding site" evidence="9 13">
    <location>
        <position position="439"/>
    </location>
    <ligand>
        <name>Mn(2+)</name>
        <dbReference type="ChEBI" id="CHEBI:29035"/>
        <label>2</label>
    </ligand>
</feature>
<dbReference type="GO" id="GO:0005829">
    <property type="term" value="C:cytosol"/>
    <property type="evidence" value="ECO:0007669"/>
    <property type="project" value="TreeGrafter"/>
</dbReference>
<feature type="binding site" evidence="9 12">
    <location>
        <position position="193"/>
    </location>
    <ligand>
        <name>substrate</name>
    </ligand>
</feature>
<dbReference type="FunFam" id="3.40.1450.10:FF:000002">
    <property type="entry name" value="2,3-bisphosphoglycerate-independent phosphoglycerate mutase"/>
    <property type="match status" value="1"/>
</dbReference>
<dbReference type="EMBL" id="CP046415">
    <property type="protein sequence ID" value="QGT77505.1"/>
    <property type="molecule type" value="Genomic_DNA"/>
</dbReference>
<dbReference type="Pfam" id="PF01676">
    <property type="entry name" value="Metalloenzyme"/>
    <property type="match status" value="1"/>
</dbReference>
<dbReference type="InterPro" id="IPR005995">
    <property type="entry name" value="Pgm_bpd_ind"/>
</dbReference>
<comment type="pathway">
    <text evidence="3 9">Carbohydrate degradation; glycolysis; pyruvate from D-glyceraldehyde 3-phosphate: step 3/5.</text>
</comment>
<comment type="catalytic activity">
    <reaction evidence="1 9">
        <text>(2R)-2-phosphoglycerate = (2R)-3-phosphoglycerate</text>
        <dbReference type="Rhea" id="RHEA:15901"/>
        <dbReference type="ChEBI" id="CHEBI:58272"/>
        <dbReference type="ChEBI" id="CHEBI:58289"/>
        <dbReference type="EC" id="5.4.2.12"/>
    </reaction>
</comment>
<evidence type="ECO:0000256" key="13">
    <source>
        <dbReference type="PIRSR" id="PIRSR001492-3"/>
    </source>
</evidence>
<evidence type="ECO:0000313" key="17">
    <source>
        <dbReference type="Proteomes" id="UP000427716"/>
    </source>
</evidence>
<feature type="binding site" evidence="9 12">
    <location>
        <position position="187"/>
    </location>
    <ligand>
        <name>substrate</name>
    </ligand>
</feature>
<dbReference type="InterPro" id="IPR017850">
    <property type="entry name" value="Alkaline_phosphatase_core_sf"/>
</dbReference>
<feature type="binding site" evidence="9 13">
    <location>
        <position position="16"/>
    </location>
    <ligand>
        <name>Mn(2+)</name>
        <dbReference type="ChEBI" id="CHEBI:29035"/>
        <label>2</label>
    </ligand>
</feature>
<dbReference type="Pfam" id="PF06415">
    <property type="entry name" value="iPGM_N"/>
    <property type="match status" value="1"/>
</dbReference>
<dbReference type="InterPro" id="IPR006124">
    <property type="entry name" value="Metalloenzyme"/>
</dbReference>
<proteinExistence type="inferred from homology"/>
<dbReference type="PIRSF" id="PIRSF001492">
    <property type="entry name" value="IPGAM"/>
    <property type="match status" value="1"/>
</dbReference>
<evidence type="ECO:0000256" key="8">
    <source>
        <dbReference type="ARBA" id="ARBA00023235"/>
    </source>
</evidence>
<feature type="domain" description="Metalloenzyme" evidence="14">
    <location>
        <begin position="9"/>
        <end position="495"/>
    </location>
</feature>
<dbReference type="KEGG" id="ghl:GM160_00640"/>
<comment type="function">
    <text evidence="2 9">Catalyzes the interconversion of 2-phosphoglycerate and 3-phosphoglycerate.</text>
</comment>
<keyword evidence="7 9" id="KW-0464">Manganese</keyword>
<evidence type="ECO:0000259" key="15">
    <source>
        <dbReference type="Pfam" id="PF06415"/>
    </source>
</evidence>
<dbReference type="Proteomes" id="UP000427716">
    <property type="component" value="Chromosome"/>
</dbReference>
<dbReference type="GO" id="GO:0004619">
    <property type="term" value="F:phosphoglycerate mutase activity"/>
    <property type="evidence" value="ECO:0007669"/>
    <property type="project" value="UniProtKB-UniRule"/>
</dbReference>
<evidence type="ECO:0000256" key="1">
    <source>
        <dbReference type="ARBA" id="ARBA00000370"/>
    </source>
</evidence>
<dbReference type="RefSeq" id="WP_156227380.1">
    <property type="nucleotide sequence ID" value="NZ_CP046415.1"/>
</dbReference>
<feature type="binding site" evidence="9 12">
    <location>
        <begin position="156"/>
        <end position="157"/>
    </location>
    <ligand>
        <name>substrate</name>
    </ligand>
</feature>
<feature type="active site" description="Phosphoserine intermediate" evidence="9 11">
    <location>
        <position position="66"/>
    </location>
</feature>
<evidence type="ECO:0000256" key="5">
    <source>
        <dbReference type="ARBA" id="ARBA00022723"/>
    </source>
</evidence>
<dbReference type="Gene3D" id="3.40.720.10">
    <property type="entry name" value="Alkaline Phosphatase, subunit A"/>
    <property type="match status" value="1"/>
</dbReference>
<dbReference type="GO" id="GO:0006096">
    <property type="term" value="P:glycolytic process"/>
    <property type="evidence" value="ECO:0007669"/>
    <property type="project" value="UniProtKB-UniRule"/>
</dbReference>
<comment type="subunit">
    <text evidence="9">Monomer.</text>
</comment>
<dbReference type="CDD" id="cd16010">
    <property type="entry name" value="iPGM"/>
    <property type="match status" value="1"/>
</dbReference>
<dbReference type="UniPathway" id="UPA00109">
    <property type="reaction ID" value="UER00186"/>
</dbReference>
<organism evidence="16 17">
    <name type="scientific">Guyparkeria halophila</name>
    <dbReference type="NCBI Taxonomy" id="47960"/>
    <lineage>
        <taxon>Bacteria</taxon>
        <taxon>Pseudomonadati</taxon>
        <taxon>Pseudomonadota</taxon>
        <taxon>Gammaproteobacteria</taxon>
        <taxon>Chromatiales</taxon>
        <taxon>Thioalkalibacteraceae</taxon>
        <taxon>Guyparkeria</taxon>
    </lineage>
</organism>
<comment type="similarity">
    <text evidence="4 9">Belongs to the BPG-independent phosphoglycerate mutase family.</text>
</comment>
<feature type="binding site" evidence="9 12">
    <location>
        <begin position="258"/>
        <end position="261"/>
    </location>
    <ligand>
        <name>substrate</name>
    </ligand>
</feature>
<sequence>MSNIAPRRPVLLVIMDGVGVNPSRKHNAVSLADTPRLDELFAHHPHTVIEASGRACGLPDGQMGNSEVGHLTLGSGAINRQDLVRIDDAIKDGSFYENAAINQAMQKAADAGRPIHLIGLVSDGGVHSHVRHLLALIKMAKKVGARPLIHMITDGRDTAPKSALGYLDQIEPKLKDAKGAIATISGRYYAMDRDQRWERTEEAFNAIVRGDGPRFKDAREALAASYEAEQHDEFVRPAVLDGFEPLSADDSMIFFNFRNDRPRQLTEALGQAEFTGFDRGDYQPIVVTCLTEYDPRFLSPIGFPPERPKNVLAEAISQAGIKQFHCAETEKYAHVTFFFNGGKEETFAGEDRVMVPSPKVATYDLQPEMSAREVADAAIDAVRADQYGFVLVNFANGDMVGHTAVREAVIKAMETVDHEVGRLVDAAREQGYSIILTADHGNCDEMVDPVTGDPHTQHTTYPVPCIVIDKTPVRLRTGGGIANIAATVLELMGLPLPKKMKRSLLLDKPSS</sequence>
<feature type="domain" description="BPG-independent PGAM N-terminal" evidence="15">
    <location>
        <begin position="86"/>
        <end position="294"/>
    </location>
</feature>
<dbReference type="AlphaFoldDB" id="A0A6I6CZR6"/>
<feature type="binding site" evidence="9 13">
    <location>
        <position position="398"/>
    </location>
    <ligand>
        <name>Mn(2+)</name>
        <dbReference type="ChEBI" id="CHEBI:29035"/>
        <label>1</label>
    </ligand>
</feature>
<dbReference type="GO" id="GO:0030145">
    <property type="term" value="F:manganese ion binding"/>
    <property type="evidence" value="ECO:0007669"/>
    <property type="project" value="UniProtKB-UniRule"/>
</dbReference>
<evidence type="ECO:0000256" key="12">
    <source>
        <dbReference type="PIRSR" id="PIRSR001492-2"/>
    </source>
</evidence>
<evidence type="ECO:0000313" key="16">
    <source>
        <dbReference type="EMBL" id="QGT77505.1"/>
    </source>
</evidence>
<dbReference type="PANTHER" id="PTHR31637">
    <property type="entry name" value="2,3-BISPHOSPHOGLYCERATE-INDEPENDENT PHOSPHOGLYCERATE MUTASE"/>
    <property type="match status" value="1"/>
</dbReference>